<evidence type="ECO:0000313" key="1">
    <source>
        <dbReference type="EMBL" id="VDO90330.1"/>
    </source>
</evidence>
<keyword evidence="2" id="KW-1185">Reference proteome</keyword>
<proteinExistence type="predicted"/>
<gene>
    <name evidence="1" type="ORF">SMRZ_LOCUS10431</name>
</gene>
<dbReference type="AlphaFoldDB" id="A0A183M306"/>
<organism evidence="1 2">
    <name type="scientific">Schistosoma margrebowiei</name>
    <dbReference type="NCBI Taxonomy" id="48269"/>
    <lineage>
        <taxon>Eukaryota</taxon>
        <taxon>Metazoa</taxon>
        <taxon>Spiralia</taxon>
        <taxon>Lophotrochozoa</taxon>
        <taxon>Platyhelminthes</taxon>
        <taxon>Trematoda</taxon>
        <taxon>Digenea</taxon>
        <taxon>Strigeidida</taxon>
        <taxon>Schistosomatoidea</taxon>
        <taxon>Schistosomatidae</taxon>
        <taxon>Schistosoma</taxon>
    </lineage>
</organism>
<dbReference type="Proteomes" id="UP000277204">
    <property type="component" value="Unassembled WGS sequence"/>
</dbReference>
<reference evidence="1 2" key="1">
    <citation type="submission" date="2018-11" db="EMBL/GenBank/DDBJ databases">
        <authorList>
            <consortium name="Pathogen Informatics"/>
        </authorList>
    </citation>
    <scope>NUCLEOTIDE SEQUENCE [LARGE SCALE GENOMIC DNA]</scope>
    <source>
        <strain evidence="1 2">Zambia</strain>
    </source>
</reference>
<dbReference type="EMBL" id="UZAI01005391">
    <property type="protein sequence ID" value="VDO90330.1"/>
    <property type="molecule type" value="Genomic_DNA"/>
</dbReference>
<name>A0A183M306_9TREM</name>
<sequence>MGISWTMDHQSFIQNKERGHYNERHPMLCAYQRLQ</sequence>
<accession>A0A183M306</accession>
<protein>
    <submittedName>
        <fullName evidence="1">Uncharacterized protein</fullName>
    </submittedName>
</protein>
<evidence type="ECO:0000313" key="2">
    <source>
        <dbReference type="Proteomes" id="UP000277204"/>
    </source>
</evidence>